<dbReference type="InterPro" id="IPR012818">
    <property type="entry name" value="CbiE"/>
</dbReference>
<keyword evidence="3 7" id="KW-0489">Methyltransferase</keyword>
<dbReference type="SUPFAM" id="SSF53335">
    <property type="entry name" value="S-adenosyl-L-methionine-dependent methyltransferases"/>
    <property type="match status" value="1"/>
</dbReference>
<dbReference type="SUPFAM" id="SSF53790">
    <property type="entry name" value="Tetrapyrrole methylase"/>
    <property type="match status" value="1"/>
</dbReference>
<dbReference type="Proteomes" id="UP000028411">
    <property type="component" value="Unassembled WGS sequence"/>
</dbReference>
<keyword evidence="2" id="KW-0169">Cobalamin biosynthesis</keyword>
<reference evidence="7 8" key="1">
    <citation type="submission" date="2014-02" db="EMBL/GenBank/DDBJ databases">
        <title>Whole genome sequence of Sphingobium chlorophenolicum NBRC 16172.</title>
        <authorList>
            <person name="Gan H.M."/>
            <person name="Gan H.Y."/>
            <person name="Chew T.H."/>
            <person name="Savka M.A."/>
        </authorList>
    </citation>
    <scope>NUCLEOTIDE SEQUENCE [LARGE SCALE GENOMIC DNA]</scope>
    <source>
        <strain evidence="7 8">NBRC 16172</strain>
    </source>
</reference>
<dbReference type="InterPro" id="IPR000878">
    <property type="entry name" value="4pyrrol_Mease"/>
</dbReference>
<keyword evidence="5" id="KW-0949">S-adenosyl-L-methionine</keyword>
<dbReference type="PIRSF" id="PIRSF036428">
    <property type="entry name" value="CobL"/>
    <property type="match status" value="1"/>
</dbReference>
<dbReference type="UniPathway" id="UPA00148"/>
<dbReference type="GO" id="GO:0032259">
    <property type="term" value="P:methylation"/>
    <property type="evidence" value="ECO:0007669"/>
    <property type="project" value="UniProtKB-KW"/>
</dbReference>
<dbReference type="Gene3D" id="3.40.1010.10">
    <property type="entry name" value="Cobalt-precorrin-4 Transmethylase, Domain 1"/>
    <property type="match status" value="1"/>
</dbReference>
<gene>
    <name evidence="7" type="ORF">BV95_03842</name>
</gene>
<evidence type="ECO:0000256" key="5">
    <source>
        <dbReference type="ARBA" id="ARBA00022691"/>
    </source>
</evidence>
<evidence type="ECO:0000256" key="3">
    <source>
        <dbReference type="ARBA" id="ARBA00022603"/>
    </source>
</evidence>
<sequence length="402" mass="42614">MPKSPESPWLTIVGIGEDGLDGLSSAARAALEDAALIMGAPRHLTLLPALKAETLSWPVPFEEGVQMLLSRRGKPTVMLASGDPFWFGAGVSITRHLESREWTAHPAPSTFALAAARLGWPLQDVECHGLHAAPLTRLRPSLVPGRRAILLLRDGPAVGELADWLTGQGFGASILHVLEALGGPRERVRQCMAERLDFADIAHPVAVGLSVAGEGRTLPRSSGISDDWFDHDGQITKRPARALTLSALAPRPGETLWDIGAGSGSVAIEWLLAYPSTAAIAFEADPARAARARANALSLGADRLTVIEGRAPEILTGRTRPDAIFIGGGLSQSLLEALFALPGGSTRLVANAVTLESEALLARWHADKGGDLLRIELAQAAPLGTRRGWRAAYPLVQWSVAL</sequence>
<accession>A0A081R9N2</accession>
<dbReference type="GO" id="GO:0046025">
    <property type="term" value="F:precorrin-6Y C5,15-methyltransferase (decarboxylating) activity"/>
    <property type="evidence" value="ECO:0007669"/>
    <property type="project" value="UniProtKB-EC"/>
</dbReference>
<dbReference type="Gene3D" id="3.40.50.150">
    <property type="entry name" value="Vaccinia Virus protein VP39"/>
    <property type="match status" value="1"/>
</dbReference>
<dbReference type="InterPro" id="IPR050714">
    <property type="entry name" value="Cobalamin_biosynth_MTase"/>
</dbReference>
<dbReference type="eggNOG" id="COG2241">
    <property type="taxonomic scope" value="Bacteria"/>
</dbReference>
<dbReference type="PATRIC" id="fig|46429.4.peg.3830"/>
<proteinExistence type="predicted"/>
<dbReference type="CDD" id="cd11644">
    <property type="entry name" value="Precorrin-6Y-MT"/>
    <property type="match status" value="1"/>
</dbReference>
<dbReference type="EMBL" id="JFHR01000060">
    <property type="protein sequence ID" value="KEQ51905.1"/>
    <property type="molecule type" value="Genomic_DNA"/>
</dbReference>
<dbReference type="InterPro" id="IPR035996">
    <property type="entry name" value="4pyrrol_Methylase_sf"/>
</dbReference>
<organism evidence="7 8">
    <name type="scientific">Sphingobium chlorophenolicum</name>
    <dbReference type="NCBI Taxonomy" id="46429"/>
    <lineage>
        <taxon>Bacteria</taxon>
        <taxon>Pseudomonadati</taxon>
        <taxon>Pseudomonadota</taxon>
        <taxon>Alphaproteobacteria</taxon>
        <taxon>Sphingomonadales</taxon>
        <taxon>Sphingomonadaceae</taxon>
        <taxon>Sphingobium</taxon>
    </lineage>
</organism>
<dbReference type="NCBIfam" id="TIGR02467">
    <property type="entry name" value="CbiE"/>
    <property type="match status" value="1"/>
</dbReference>
<dbReference type="GO" id="GO:0008276">
    <property type="term" value="F:protein methyltransferase activity"/>
    <property type="evidence" value="ECO:0007669"/>
    <property type="project" value="InterPro"/>
</dbReference>
<dbReference type="GO" id="GO:0009236">
    <property type="term" value="P:cobalamin biosynthetic process"/>
    <property type="evidence" value="ECO:0007669"/>
    <property type="project" value="UniProtKB-UniPathway"/>
</dbReference>
<dbReference type="RefSeq" id="WP_037455815.1">
    <property type="nucleotide sequence ID" value="NZ_JFHR01000060.1"/>
</dbReference>
<feature type="domain" description="Tetrapyrrole methylase" evidence="6">
    <location>
        <begin position="10"/>
        <end position="196"/>
    </location>
</feature>
<dbReference type="PANTHER" id="PTHR43182:SF1">
    <property type="entry name" value="COBALT-PRECORRIN-7 C(5)-METHYLTRANSFERASE"/>
    <property type="match status" value="1"/>
</dbReference>
<dbReference type="eggNOG" id="COG2242">
    <property type="taxonomic scope" value="Bacteria"/>
</dbReference>
<dbReference type="AlphaFoldDB" id="A0A081R9N2"/>
<dbReference type="NCBIfam" id="TIGR02469">
    <property type="entry name" value="CbiT"/>
    <property type="match status" value="1"/>
</dbReference>
<evidence type="ECO:0000256" key="1">
    <source>
        <dbReference type="ARBA" id="ARBA00004953"/>
    </source>
</evidence>
<comment type="caution">
    <text evidence="7">The sequence shown here is derived from an EMBL/GenBank/DDBJ whole genome shotgun (WGS) entry which is preliminary data.</text>
</comment>
<name>A0A081R9N2_SPHCR</name>
<dbReference type="InterPro" id="IPR006365">
    <property type="entry name" value="Cbl_synth_CobL"/>
</dbReference>
<dbReference type="EC" id="2.1.1.132" evidence="7"/>
<comment type="pathway">
    <text evidence="1">Cofactor biosynthesis; adenosylcobalamin biosynthesis.</text>
</comment>
<keyword evidence="4 7" id="KW-0808">Transferase</keyword>
<dbReference type="OrthoDB" id="9787825at2"/>
<dbReference type="InterPro" id="IPR029063">
    <property type="entry name" value="SAM-dependent_MTases_sf"/>
</dbReference>
<evidence type="ECO:0000313" key="7">
    <source>
        <dbReference type="EMBL" id="KEQ51905.1"/>
    </source>
</evidence>
<protein>
    <submittedName>
        <fullName evidence="7">Precorrin-6y C5,15-methyltransferase (Decarboxylating), CbiE subunit</fullName>
        <ecNumber evidence="7">2.1.1.132</ecNumber>
    </submittedName>
</protein>
<evidence type="ECO:0000256" key="2">
    <source>
        <dbReference type="ARBA" id="ARBA00022573"/>
    </source>
</evidence>
<evidence type="ECO:0000313" key="8">
    <source>
        <dbReference type="Proteomes" id="UP000028411"/>
    </source>
</evidence>
<dbReference type="InterPro" id="IPR014777">
    <property type="entry name" value="4pyrrole_Mease_sub1"/>
</dbReference>
<evidence type="ECO:0000256" key="4">
    <source>
        <dbReference type="ARBA" id="ARBA00022679"/>
    </source>
</evidence>
<dbReference type="InterPro" id="IPR014008">
    <property type="entry name" value="Cbl_synth_MTase_CbiT"/>
</dbReference>
<evidence type="ECO:0000259" key="6">
    <source>
        <dbReference type="Pfam" id="PF00590"/>
    </source>
</evidence>
<dbReference type="Pfam" id="PF00590">
    <property type="entry name" value="TP_methylase"/>
    <property type="match status" value="1"/>
</dbReference>
<dbReference type="PANTHER" id="PTHR43182">
    <property type="entry name" value="COBALT-PRECORRIN-6B C(15)-METHYLTRANSFERASE (DECARBOXYLATING)"/>
    <property type="match status" value="1"/>
</dbReference>